<feature type="non-terminal residue" evidence="2">
    <location>
        <position position="93"/>
    </location>
</feature>
<dbReference type="EMBL" id="CADCXU010015826">
    <property type="protein sequence ID" value="CAB0005045.1"/>
    <property type="molecule type" value="Genomic_DNA"/>
</dbReference>
<reference evidence="2 3" key="1">
    <citation type="submission" date="2020-02" db="EMBL/GenBank/DDBJ databases">
        <authorList>
            <person name="Ferguson B K."/>
        </authorList>
    </citation>
    <scope>NUCLEOTIDE SEQUENCE [LARGE SCALE GENOMIC DNA]</scope>
</reference>
<gene>
    <name evidence="2" type="ORF">NTEN_LOCUS10522</name>
</gene>
<keyword evidence="3" id="KW-1185">Reference proteome</keyword>
<feature type="compositionally biased region" description="Basic residues" evidence="1">
    <location>
        <begin position="38"/>
        <end position="52"/>
    </location>
</feature>
<organism evidence="2 3">
    <name type="scientific">Nesidiocoris tenuis</name>
    <dbReference type="NCBI Taxonomy" id="355587"/>
    <lineage>
        <taxon>Eukaryota</taxon>
        <taxon>Metazoa</taxon>
        <taxon>Ecdysozoa</taxon>
        <taxon>Arthropoda</taxon>
        <taxon>Hexapoda</taxon>
        <taxon>Insecta</taxon>
        <taxon>Pterygota</taxon>
        <taxon>Neoptera</taxon>
        <taxon>Paraneoptera</taxon>
        <taxon>Hemiptera</taxon>
        <taxon>Heteroptera</taxon>
        <taxon>Panheteroptera</taxon>
        <taxon>Cimicomorpha</taxon>
        <taxon>Miridae</taxon>
        <taxon>Dicyphina</taxon>
        <taxon>Nesidiocoris</taxon>
    </lineage>
</organism>
<accession>A0A6H5GPW5</accession>
<feature type="region of interest" description="Disordered" evidence="1">
    <location>
        <begin position="29"/>
        <end position="61"/>
    </location>
</feature>
<dbReference type="AlphaFoldDB" id="A0A6H5GPW5"/>
<evidence type="ECO:0000313" key="3">
    <source>
        <dbReference type="Proteomes" id="UP000479000"/>
    </source>
</evidence>
<dbReference type="Proteomes" id="UP000479000">
    <property type="component" value="Unassembled WGS sequence"/>
</dbReference>
<feature type="non-terminal residue" evidence="2">
    <location>
        <position position="1"/>
    </location>
</feature>
<sequence length="93" mass="10453">TESPRTFSTACTTRTTFVSRTNCALSATNSTRLANSGKGRRVKPRPASRRRSSSWQSSQGWWESSWASSSFERLHLLSDHHHPLPRISDDGHV</sequence>
<name>A0A6H5GPW5_9HEMI</name>
<evidence type="ECO:0000313" key="2">
    <source>
        <dbReference type="EMBL" id="CAB0005045.1"/>
    </source>
</evidence>
<proteinExistence type="predicted"/>
<protein>
    <submittedName>
        <fullName evidence="2">Uncharacterized protein</fullName>
    </submittedName>
</protein>
<evidence type="ECO:0000256" key="1">
    <source>
        <dbReference type="SAM" id="MobiDB-lite"/>
    </source>
</evidence>